<gene>
    <name evidence="2" type="ORF">D5281_01480</name>
</gene>
<feature type="domain" description="Glycosyl transferase family 1" evidence="1">
    <location>
        <begin position="193"/>
        <end position="315"/>
    </location>
</feature>
<sequence>MKKKLMLISPMLHQGGFERVCITTARLMEPYFDVTIVIFNSANIAYNIEGLNIIDIQMGAKKGKVKKIFNMIRRSAKVRKLKKRMKPDIAYSFGPTANMVNAFSKTGREKVWLGLRNYTDVEETIKIKLFTRLAHLMICCSKTIEKELNIKFGFNRTATLYNLYDVQAIREEAQAKEPKLPWGDYDDQGRKIRYMVSMGRDDDMKGFWHMLKVFSLVHKQIPESRLILMGAGTFGYYKKLAEDLKISDVIYFAGMQREPYQYLKKGEIYLLTSLNEGFPNALVEAMALGLAPVSVDCLTGPAEILLEDGDTTLFEKQIREGKKPVIYGAYGILVPVMNRDRDLDASHILEEEKHMAELVLDLLKDDEKLKKYQEAALNRAQIFTYENYIEQFLKLTLV</sequence>
<dbReference type="PANTHER" id="PTHR12526">
    <property type="entry name" value="GLYCOSYLTRANSFERASE"/>
    <property type="match status" value="1"/>
</dbReference>
<evidence type="ECO:0000313" key="3">
    <source>
        <dbReference type="Proteomes" id="UP001154420"/>
    </source>
</evidence>
<dbReference type="RefSeq" id="WP_160558363.1">
    <property type="nucleotide sequence ID" value="NZ_QZDT01000001.1"/>
</dbReference>
<keyword evidence="3" id="KW-1185">Reference proteome</keyword>
<dbReference type="CDD" id="cd03811">
    <property type="entry name" value="GT4_GT28_WabH-like"/>
    <property type="match status" value="1"/>
</dbReference>
<comment type="caution">
    <text evidence="2">The sequence shown here is derived from an EMBL/GenBank/DDBJ whole genome shotgun (WGS) entry which is preliminary data.</text>
</comment>
<evidence type="ECO:0000259" key="1">
    <source>
        <dbReference type="Pfam" id="PF00534"/>
    </source>
</evidence>
<proteinExistence type="predicted"/>
<dbReference type="Gene3D" id="3.40.50.2000">
    <property type="entry name" value="Glycogen Phosphorylase B"/>
    <property type="match status" value="2"/>
</dbReference>
<dbReference type="AlphaFoldDB" id="A0A9X5GRP7"/>
<dbReference type="GO" id="GO:0016757">
    <property type="term" value="F:glycosyltransferase activity"/>
    <property type="evidence" value="ECO:0007669"/>
    <property type="project" value="InterPro"/>
</dbReference>
<accession>A0A9X5GRP7</accession>
<evidence type="ECO:0000313" key="2">
    <source>
        <dbReference type="EMBL" id="NBJ91287.1"/>
    </source>
</evidence>
<dbReference type="Pfam" id="PF00534">
    <property type="entry name" value="Glycos_transf_1"/>
    <property type="match status" value="1"/>
</dbReference>
<protein>
    <submittedName>
        <fullName evidence="2">Glycosyltransferase</fullName>
    </submittedName>
</protein>
<dbReference type="InterPro" id="IPR001296">
    <property type="entry name" value="Glyco_trans_1"/>
</dbReference>
<dbReference type="Proteomes" id="UP001154420">
    <property type="component" value="Unassembled WGS sequence"/>
</dbReference>
<dbReference type="PANTHER" id="PTHR12526:SF630">
    <property type="entry name" value="GLYCOSYLTRANSFERASE"/>
    <property type="match status" value="1"/>
</dbReference>
<dbReference type="SUPFAM" id="SSF53756">
    <property type="entry name" value="UDP-Glycosyltransferase/glycogen phosphorylase"/>
    <property type="match status" value="1"/>
</dbReference>
<dbReference type="EMBL" id="QZDT01000001">
    <property type="protein sequence ID" value="NBJ91287.1"/>
    <property type="molecule type" value="Genomic_DNA"/>
</dbReference>
<reference evidence="2" key="1">
    <citation type="submission" date="2018-09" db="EMBL/GenBank/DDBJ databases">
        <title>Murine metabolic-syndrome-specific gut microbial biobank.</title>
        <authorList>
            <person name="Liu C."/>
        </authorList>
    </citation>
    <scope>NUCLEOTIDE SEQUENCE</scope>
    <source>
        <strain evidence="2">D42-62</strain>
    </source>
</reference>
<dbReference type="OrthoDB" id="9762705at2"/>
<name>A0A9X5GRP7_9FIRM</name>
<organism evidence="2 3">
    <name type="scientific">Parablautia muri</name>
    <dbReference type="NCBI Taxonomy" id="2320879"/>
    <lineage>
        <taxon>Bacteria</taxon>
        <taxon>Bacillati</taxon>
        <taxon>Bacillota</taxon>
        <taxon>Clostridia</taxon>
        <taxon>Lachnospirales</taxon>
        <taxon>Lachnospiraceae</taxon>
        <taxon>Parablautia</taxon>
    </lineage>
</organism>